<dbReference type="PANTHER" id="PTHR23422">
    <property type="entry name" value="DIPEPTIDYL PEPTIDASE III-RELATED"/>
    <property type="match status" value="1"/>
</dbReference>
<dbReference type="EMBL" id="BSXU01001788">
    <property type="protein sequence ID" value="GMG31097.1"/>
    <property type="molecule type" value="Genomic_DNA"/>
</dbReference>
<dbReference type="PIRSF" id="PIRSF007828">
    <property type="entry name" value="Dipeptidyl-peptidase_III"/>
    <property type="match status" value="1"/>
</dbReference>
<evidence type="ECO:0000256" key="6">
    <source>
        <dbReference type="ARBA" id="ARBA00022438"/>
    </source>
</evidence>
<gene>
    <name evidence="17" type="ORF">Amon01_000394200</name>
</gene>
<dbReference type="OrthoDB" id="4694525at2759"/>
<dbReference type="Pfam" id="PF03571">
    <property type="entry name" value="Peptidase_M49"/>
    <property type="match status" value="1"/>
</dbReference>
<keyword evidence="18" id="KW-1185">Reference proteome</keyword>
<dbReference type="AlphaFoldDB" id="A0A9W6YYC9"/>
<reference evidence="17" key="1">
    <citation type="submission" date="2023-04" db="EMBL/GenBank/DDBJ databases">
        <title>Ambrosiozyma monospora NBRC 1965.</title>
        <authorList>
            <person name="Ichikawa N."/>
            <person name="Sato H."/>
            <person name="Tonouchi N."/>
        </authorList>
    </citation>
    <scope>NUCLEOTIDE SEQUENCE</scope>
    <source>
        <strain evidence="17">NBRC 1965</strain>
    </source>
</reference>
<evidence type="ECO:0000256" key="2">
    <source>
        <dbReference type="ARBA" id="ARBA00004496"/>
    </source>
</evidence>
<keyword evidence="12" id="KW-0482">Metalloprotease</keyword>
<comment type="catalytic activity">
    <reaction evidence="1">
        <text>Release of an N-terminal dipeptide from a peptide comprising four or more residues, with broad specificity. Also acts on dipeptidyl 2-naphthylamides.</text>
        <dbReference type="EC" id="3.4.14.4"/>
    </reaction>
</comment>
<evidence type="ECO:0000256" key="13">
    <source>
        <dbReference type="ARBA" id="ARBA00031288"/>
    </source>
</evidence>
<evidence type="ECO:0000313" key="17">
    <source>
        <dbReference type="EMBL" id="GMG31097.1"/>
    </source>
</evidence>
<evidence type="ECO:0000256" key="9">
    <source>
        <dbReference type="ARBA" id="ARBA00022723"/>
    </source>
</evidence>
<keyword evidence="8" id="KW-0645">Protease</keyword>
<evidence type="ECO:0000256" key="12">
    <source>
        <dbReference type="ARBA" id="ARBA00023049"/>
    </source>
</evidence>
<sequence>MLTSHLKRFPKKPIADSINPKNYYADTKAPIARLSAKKYFEQLTHKEQLYAHYFSKAGHWGSRAVLRSVSPESEDIFDLILSINKAVKGDYSALSKKLGEEKVKSYLEYASQFLGNLGNYKSFGDVKFIPRISKGDFETLVELVNDETSLQLFEQTKDIIYSLTDKTALLGSPEQGHVTGYYLNLVTKAEGEAVDSALASKDIMPENIRVSKKGDSQFVVHVAAADKANNTGYYPEKIDFEIEGKPASLTFAFGDHSKEFAKIVENLTKAKEYAANENQKKMLTHYIEAFKTGSMKAHYNSQIDWVKDIGPTVETNIGFIETYRDYLGTKGEWECLVAIVNKERTAKFGALVNGAKDFITELPWDKSFEKDVFTPPDFTSLEVLTFAGSGCPAGINIPNYDKIRINIGFKNVSLGNVLSAKSGNEPITFVSEKLQDLYNKYRVESFEVQVGIHELLGHGTGKLLMQTGKDEFNFDIKNPPLGLNGKPVSTYYKLGETWGSLFGSLAGPYEECRAESVAMALVTNRKLLEIFGYKTKEEQDDVIYISYLSMCRAGLLAMEYYDPKNKKWGQPHCQARYAILKAYLDAGEGLVKLEYTKDDFSDLVITVDKSKIATVGQKSIEEYLQKLHVYKF</sequence>
<dbReference type="GO" id="GO:0008239">
    <property type="term" value="F:dipeptidyl-peptidase activity"/>
    <property type="evidence" value="ECO:0007669"/>
    <property type="project" value="UniProtKB-EC"/>
</dbReference>
<evidence type="ECO:0000256" key="5">
    <source>
        <dbReference type="ARBA" id="ARBA00014713"/>
    </source>
</evidence>
<keyword evidence="7" id="KW-0963">Cytoplasm</keyword>
<dbReference type="GO" id="GO:0046872">
    <property type="term" value="F:metal ion binding"/>
    <property type="evidence" value="ECO:0007669"/>
    <property type="project" value="UniProtKB-KW"/>
</dbReference>
<evidence type="ECO:0000256" key="11">
    <source>
        <dbReference type="ARBA" id="ARBA00022833"/>
    </source>
</evidence>
<evidence type="ECO:0000256" key="16">
    <source>
        <dbReference type="PIRSR" id="PIRSR007828-2"/>
    </source>
</evidence>
<comment type="similarity">
    <text evidence="3">Belongs to the peptidase M49 family.</text>
</comment>
<organism evidence="17 18">
    <name type="scientific">Ambrosiozyma monospora</name>
    <name type="common">Yeast</name>
    <name type="synonym">Endomycopsis monosporus</name>
    <dbReference type="NCBI Taxonomy" id="43982"/>
    <lineage>
        <taxon>Eukaryota</taxon>
        <taxon>Fungi</taxon>
        <taxon>Dikarya</taxon>
        <taxon>Ascomycota</taxon>
        <taxon>Saccharomycotina</taxon>
        <taxon>Pichiomycetes</taxon>
        <taxon>Pichiales</taxon>
        <taxon>Pichiaceae</taxon>
        <taxon>Ambrosiozyma</taxon>
    </lineage>
</organism>
<feature type="binding site" evidence="16">
    <location>
        <position position="458"/>
    </location>
    <ligand>
        <name>Zn(2+)</name>
        <dbReference type="ChEBI" id="CHEBI:29105"/>
        <note>catalytic</note>
    </ligand>
</feature>
<name>A0A9W6YYC9_AMBMO</name>
<feature type="binding site" evidence="16">
    <location>
        <position position="453"/>
    </location>
    <ligand>
        <name>Zn(2+)</name>
        <dbReference type="ChEBI" id="CHEBI:29105"/>
        <note>catalytic</note>
    </ligand>
</feature>
<dbReference type="GO" id="GO:0008235">
    <property type="term" value="F:metalloexopeptidase activity"/>
    <property type="evidence" value="ECO:0007669"/>
    <property type="project" value="InterPro"/>
</dbReference>
<dbReference type="PANTHER" id="PTHR23422:SF11">
    <property type="entry name" value="DIPEPTIDYL PEPTIDASE 3"/>
    <property type="match status" value="1"/>
</dbReference>
<feature type="active site" evidence="15">
    <location>
        <position position="454"/>
    </location>
</feature>
<protein>
    <recommendedName>
        <fullName evidence="5">Dipeptidyl peptidase 3</fullName>
        <ecNumber evidence="4">3.4.14.4</ecNumber>
    </recommendedName>
    <alternativeName>
        <fullName evidence="13">Dipeptidyl aminopeptidase III</fullName>
    </alternativeName>
    <alternativeName>
        <fullName evidence="14">Dipeptidyl peptidase III</fullName>
    </alternativeName>
</protein>
<dbReference type="FunFam" id="3.30.540.30:FF:000002">
    <property type="entry name" value="Dipeptidyl peptidase 3"/>
    <property type="match status" value="1"/>
</dbReference>
<comment type="subcellular location">
    <subcellularLocation>
        <location evidence="2">Cytoplasm</location>
    </subcellularLocation>
</comment>
<keyword evidence="10" id="KW-0378">Hydrolase</keyword>
<dbReference type="Proteomes" id="UP001165063">
    <property type="component" value="Unassembled WGS sequence"/>
</dbReference>
<keyword evidence="6" id="KW-0031">Aminopeptidase</keyword>
<evidence type="ECO:0000256" key="10">
    <source>
        <dbReference type="ARBA" id="ARBA00022801"/>
    </source>
</evidence>
<keyword evidence="11 16" id="KW-0862">Zinc</keyword>
<feature type="binding site" evidence="16">
    <location>
        <position position="511"/>
    </location>
    <ligand>
        <name>Zn(2+)</name>
        <dbReference type="ChEBI" id="CHEBI:29105"/>
        <note>catalytic</note>
    </ligand>
</feature>
<evidence type="ECO:0000256" key="8">
    <source>
        <dbReference type="ARBA" id="ARBA00022670"/>
    </source>
</evidence>
<dbReference type="FunFam" id="3.30.540.30:FF:000001">
    <property type="entry name" value="Dipeptidyl peptidase 3"/>
    <property type="match status" value="1"/>
</dbReference>
<evidence type="ECO:0000256" key="4">
    <source>
        <dbReference type="ARBA" id="ARBA00012063"/>
    </source>
</evidence>
<evidence type="ECO:0000256" key="1">
    <source>
        <dbReference type="ARBA" id="ARBA00001336"/>
    </source>
</evidence>
<comment type="caution">
    <text evidence="17">The sequence shown here is derived from an EMBL/GenBank/DDBJ whole genome shotgun (WGS) entry which is preliminary data.</text>
</comment>
<keyword evidence="9 16" id="KW-0479">Metal-binding</keyword>
<dbReference type="GO" id="GO:0004177">
    <property type="term" value="F:aminopeptidase activity"/>
    <property type="evidence" value="ECO:0007669"/>
    <property type="project" value="UniProtKB-KW"/>
</dbReference>
<evidence type="ECO:0000256" key="14">
    <source>
        <dbReference type="ARBA" id="ARBA00032119"/>
    </source>
</evidence>
<proteinExistence type="inferred from homology"/>
<dbReference type="GO" id="GO:0006508">
    <property type="term" value="P:proteolysis"/>
    <property type="evidence" value="ECO:0007669"/>
    <property type="project" value="UniProtKB-KW"/>
</dbReference>
<dbReference type="EC" id="3.4.14.4" evidence="4"/>
<evidence type="ECO:0000256" key="7">
    <source>
        <dbReference type="ARBA" id="ARBA00022490"/>
    </source>
</evidence>
<evidence type="ECO:0000256" key="15">
    <source>
        <dbReference type="PIRSR" id="PIRSR007828-1"/>
    </source>
</evidence>
<dbReference type="InterPro" id="IPR039461">
    <property type="entry name" value="Peptidase_M49"/>
</dbReference>
<evidence type="ECO:0000313" key="18">
    <source>
        <dbReference type="Proteomes" id="UP001165063"/>
    </source>
</evidence>
<dbReference type="GO" id="GO:0005737">
    <property type="term" value="C:cytoplasm"/>
    <property type="evidence" value="ECO:0007669"/>
    <property type="project" value="UniProtKB-SubCell"/>
</dbReference>
<comment type="cofactor">
    <cofactor evidence="16">
        <name>Zn(2+)</name>
        <dbReference type="ChEBI" id="CHEBI:29105"/>
    </cofactor>
    <text evidence="16">Binds 1 zinc ion per subunit.</text>
</comment>
<dbReference type="InterPro" id="IPR005317">
    <property type="entry name" value="Dipeptidyl-peptase3"/>
</dbReference>
<dbReference type="Gene3D" id="3.30.540.30">
    <property type="match status" value="3"/>
</dbReference>
<accession>A0A9W6YYC9</accession>
<evidence type="ECO:0000256" key="3">
    <source>
        <dbReference type="ARBA" id="ARBA00010200"/>
    </source>
</evidence>